<evidence type="ECO:0000256" key="9">
    <source>
        <dbReference type="ARBA" id="ARBA00023163"/>
    </source>
</evidence>
<evidence type="ECO:0000256" key="4">
    <source>
        <dbReference type="ARBA" id="ARBA00022562"/>
    </source>
</evidence>
<protein>
    <recommendedName>
        <fullName evidence="3 10">Protein Tat</fullName>
    </recommendedName>
</protein>
<dbReference type="InterPro" id="IPR036963">
    <property type="entry name" value="Tat_dom_sf"/>
</dbReference>
<accession>Q9DU18</accession>
<dbReference type="EMBL" id="AB043904">
    <property type="protein sequence ID" value="BAB19237.1"/>
    <property type="molecule type" value="Genomic_RNA"/>
</dbReference>
<keyword evidence="7 10" id="KW-0805">Transcription regulation</keyword>
<evidence type="ECO:0000256" key="2">
    <source>
        <dbReference type="ARBA" id="ARBA00009398"/>
    </source>
</evidence>
<evidence type="ECO:0000256" key="8">
    <source>
        <dbReference type="ARBA" id="ARBA00023159"/>
    </source>
</evidence>
<gene>
    <name evidence="11" type="primary">tat</name>
</gene>
<keyword evidence="9 10" id="KW-0804">Transcription</keyword>
<comment type="similarity">
    <text evidence="2 10">Belongs to the lentiviruses Tat family.</text>
</comment>
<evidence type="ECO:0000256" key="3">
    <source>
        <dbReference type="ARBA" id="ARBA00022376"/>
    </source>
</evidence>
<name>Q9DU18_HV1</name>
<sequence>MEPVDPNLEPWNHPGSQPKTACNNCFVTLKLPLSSLLSDKRLRHFLWQEEAETATKRSSKQ</sequence>
<dbReference type="InterPro" id="IPR001831">
    <property type="entry name" value="IV_Tat"/>
</dbReference>
<organism evidence="11">
    <name type="scientific">Human immunodeficiency virus type 1</name>
    <name type="common">HIV-1</name>
    <dbReference type="NCBI Taxonomy" id="11676"/>
    <lineage>
        <taxon>Viruses</taxon>
        <taxon>Riboviria</taxon>
        <taxon>Pararnavirae</taxon>
        <taxon>Artverviricota</taxon>
        <taxon>Revtraviricetes</taxon>
        <taxon>Ortervirales</taxon>
        <taxon>Retroviridae</taxon>
        <taxon>Orthoretrovirinae</taxon>
        <taxon>Lentivirus</taxon>
        <taxon>Lentivirus humimdef1</taxon>
    </lineage>
</organism>
<dbReference type="GO" id="GO:0001070">
    <property type="term" value="F:RNA-binding transcription regulator activity"/>
    <property type="evidence" value="ECO:0007669"/>
    <property type="project" value="InterPro"/>
</dbReference>
<evidence type="ECO:0000256" key="7">
    <source>
        <dbReference type="ARBA" id="ARBA00023015"/>
    </source>
</evidence>
<evidence type="ECO:0000256" key="5">
    <source>
        <dbReference type="ARBA" id="ARBA00022581"/>
    </source>
</evidence>
<keyword evidence="6 10" id="KW-0694">RNA-binding</keyword>
<dbReference type="Pfam" id="PF00539">
    <property type="entry name" value="Tat"/>
    <property type="match status" value="1"/>
</dbReference>
<dbReference type="GO" id="GO:0044196">
    <property type="term" value="C:host cell nucleolus"/>
    <property type="evidence" value="ECO:0007669"/>
    <property type="project" value="UniProtKB-SubCell"/>
</dbReference>
<comment type="subcellular location">
    <subcellularLocation>
        <location evidence="1 10">Host nucleus</location>
        <location evidence="1 10">Host nucleolus</location>
    </subcellularLocation>
</comment>
<evidence type="ECO:0000313" key="11">
    <source>
        <dbReference type="EMBL" id="BAB19237.1"/>
    </source>
</evidence>
<keyword evidence="4 10" id="KW-1048">Host nucleus</keyword>
<proteinExistence type="inferred from homology"/>
<dbReference type="GO" id="GO:0050434">
    <property type="term" value="P:positive regulation of viral transcription"/>
    <property type="evidence" value="ECO:0007669"/>
    <property type="project" value="InterPro"/>
</dbReference>
<organismHost>
    <name type="scientific">Homo sapiens</name>
    <name type="common">Human</name>
    <dbReference type="NCBI Taxonomy" id="9606"/>
</organismHost>
<keyword evidence="5" id="KW-0945">Host-virus interaction</keyword>
<evidence type="ECO:0000256" key="10">
    <source>
        <dbReference type="RuleBase" id="RU003311"/>
    </source>
</evidence>
<reference evidence="11" key="1">
    <citation type="journal article" date="2000" name="AIDS Res. Hum. Retroviruses">
        <title>Emergence of new forms of human immunodeficiency virus type 1 intersubtype recombinants in central Myanmar.</title>
        <authorList>
            <person name="Motomura K."/>
            <person name="Kusagawa S."/>
            <person name="Kato K."/>
            <person name="Nohtomi K."/>
            <person name="Lwin H.H."/>
            <person name="Tun K.M."/>
            <person name="Thwe M."/>
            <person name="Oo K.Y."/>
            <person name="Lwin S."/>
            <person name="Kyaw O."/>
            <person name="Zaw M."/>
            <person name="Nagai Y."/>
            <person name="Takebe Y."/>
        </authorList>
    </citation>
    <scope>NUCLEOTIDE SEQUENCE</scope>
    <source>
        <strain evidence="11">MIDU18</strain>
    </source>
</reference>
<dbReference type="GO" id="GO:0003723">
    <property type="term" value="F:RNA binding"/>
    <property type="evidence" value="ECO:0007669"/>
    <property type="project" value="UniProtKB-KW"/>
</dbReference>
<evidence type="ECO:0000256" key="1">
    <source>
        <dbReference type="ARBA" id="ARBA00004307"/>
    </source>
</evidence>
<dbReference type="Gene3D" id="4.10.20.10">
    <property type="entry name" value="Tat domain"/>
    <property type="match status" value="1"/>
</dbReference>
<keyword evidence="8 10" id="KW-0010">Activator</keyword>
<evidence type="ECO:0000256" key="6">
    <source>
        <dbReference type="ARBA" id="ARBA00022884"/>
    </source>
</evidence>